<feature type="transmembrane region" description="Helical" evidence="5">
    <location>
        <begin position="12"/>
        <end position="36"/>
    </location>
</feature>
<evidence type="ECO:0000259" key="6">
    <source>
        <dbReference type="Pfam" id="PF02544"/>
    </source>
</evidence>
<reference evidence="7" key="1">
    <citation type="journal article" date="2020" name="Stud. Mycol.">
        <title>101 Dothideomycetes genomes: a test case for predicting lifestyles and emergence of pathogens.</title>
        <authorList>
            <person name="Haridas S."/>
            <person name="Albert R."/>
            <person name="Binder M."/>
            <person name="Bloem J."/>
            <person name="Labutti K."/>
            <person name="Salamov A."/>
            <person name="Andreopoulos B."/>
            <person name="Baker S."/>
            <person name="Barry K."/>
            <person name="Bills G."/>
            <person name="Bluhm B."/>
            <person name="Cannon C."/>
            <person name="Castanera R."/>
            <person name="Culley D."/>
            <person name="Daum C."/>
            <person name="Ezra D."/>
            <person name="Gonzalez J."/>
            <person name="Henrissat B."/>
            <person name="Kuo A."/>
            <person name="Liang C."/>
            <person name="Lipzen A."/>
            <person name="Lutzoni F."/>
            <person name="Magnuson J."/>
            <person name="Mondo S."/>
            <person name="Nolan M."/>
            <person name="Ohm R."/>
            <person name="Pangilinan J."/>
            <person name="Park H.-J."/>
            <person name="Ramirez L."/>
            <person name="Alfaro M."/>
            <person name="Sun H."/>
            <person name="Tritt A."/>
            <person name="Yoshinaga Y."/>
            <person name="Zwiers L.-H."/>
            <person name="Turgeon B."/>
            <person name="Goodwin S."/>
            <person name="Spatafora J."/>
            <person name="Crous P."/>
            <person name="Grigoriev I."/>
        </authorList>
    </citation>
    <scope>NUCLEOTIDE SEQUENCE</scope>
    <source>
        <strain evidence="7">CBS 480.64</strain>
    </source>
</reference>
<accession>A0A6A7BUW1</accession>
<evidence type="ECO:0000313" key="8">
    <source>
        <dbReference type="Proteomes" id="UP000799421"/>
    </source>
</evidence>
<evidence type="ECO:0000256" key="3">
    <source>
        <dbReference type="ARBA" id="ARBA00022989"/>
    </source>
</evidence>
<dbReference type="EMBL" id="MU006013">
    <property type="protein sequence ID" value="KAF2858278.1"/>
    <property type="molecule type" value="Genomic_DNA"/>
</dbReference>
<comment type="subcellular location">
    <subcellularLocation>
        <location evidence="1">Endomembrane system</location>
        <topology evidence="1">Multi-pass membrane protein</topology>
    </subcellularLocation>
    <subcellularLocation>
        <location evidence="5">Endoplasmic reticulum membrane</location>
    </subcellularLocation>
</comment>
<dbReference type="UniPathway" id="UPA00378"/>
<keyword evidence="8" id="KW-1185">Reference proteome</keyword>
<feature type="transmembrane region" description="Helical" evidence="5">
    <location>
        <begin position="126"/>
        <end position="147"/>
    </location>
</feature>
<feature type="domain" description="3-oxo-5-alpha-steroid 4-dehydrogenase C-terminal" evidence="6">
    <location>
        <begin position="170"/>
        <end position="285"/>
    </location>
</feature>
<dbReference type="PANTHER" id="PTHR14624:SF0">
    <property type="entry name" value="POLYPRENOL REDUCTASE"/>
    <property type="match status" value="1"/>
</dbReference>
<sequence length="285" mass="31943">MDAIILLRAGYLFSALAILVIFLIPALNARFLAYGLRNSPIIGTSILDQLASLRVPHGWFTSFYVVSTASSVFWLAKYLTLPPSTWSIEREPIPLSRLTLAWTCLLIQGFRRLYESLNLPPSKSTMWIGHWVLGILFYLTINISIWIEGIDTLKSHKVEVEDFRIGVPSVKTFVALVLFTLASGVQNDCHSYLASLKIKGAYQLPLHPAFRRMIAPHFTAECVIYFALSMLAAPRGRLFNGTLACACVFVGVNLGVTAHGTREWYVKTFGKESVRGRWRLVPGMF</sequence>
<organism evidence="7 8">
    <name type="scientific">Piedraia hortae CBS 480.64</name>
    <dbReference type="NCBI Taxonomy" id="1314780"/>
    <lineage>
        <taxon>Eukaryota</taxon>
        <taxon>Fungi</taxon>
        <taxon>Dikarya</taxon>
        <taxon>Ascomycota</taxon>
        <taxon>Pezizomycotina</taxon>
        <taxon>Dothideomycetes</taxon>
        <taxon>Dothideomycetidae</taxon>
        <taxon>Capnodiales</taxon>
        <taxon>Piedraiaceae</taxon>
        <taxon>Piedraia</taxon>
    </lineage>
</organism>
<dbReference type="GO" id="GO:0005789">
    <property type="term" value="C:endoplasmic reticulum membrane"/>
    <property type="evidence" value="ECO:0007669"/>
    <property type="project" value="UniProtKB-SubCell"/>
</dbReference>
<feature type="transmembrane region" description="Helical" evidence="5">
    <location>
        <begin position="238"/>
        <end position="258"/>
    </location>
</feature>
<dbReference type="GO" id="GO:0003865">
    <property type="term" value="F:3-oxo-5-alpha-steroid 4-dehydrogenase activity"/>
    <property type="evidence" value="ECO:0007669"/>
    <property type="project" value="TreeGrafter"/>
</dbReference>
<dbReference type="OrthoDB" id="541710at2759"/>
<keyword evidence="5" id="KW-0256">Endoplasmic reticulum</keyword>
<gene>
    <name evidence="7" type="ORF">K470DRAFT_259955</name>
</gene>
<proteinExistence type="inferred from homology"/>
<comment type="function">
    <text evidence="5">Plays a key role in early steps of protein N-linked glycosylation by being involved in the conversion of polyprenol into dolichol. Acts as a polyprenal reductase that mediates the reduction of polyprenal into dolichal in a NADP-dependent mechanism. Dolichols are required for the synthesis of dolichol-linked monosaccharides and the oligosaccharide precursor used for N-glycosylation.</text>
</comment>
<dbReference type="GO" id="GO:0160198">
    <property type="term" value="F:polyprenal reductase activity"/>
    <property type="evidence" value="ECO:0007669"/>
    <property type="project" value="UniProtKB-EC"/>
</dbReference>
<dbReference type="InterPro" id="IPR039698">
    <property type="entry name" value="Dfg10/SRD5A3"/>
</dbReference>
<name>A0A6A7BUW1_9PEZI</name>
<dbReference type="GO" id="GO:0102389">
    <property type="term" value="F:polyprenol reductase activity"/>
    <property type="evidence" value="ECO:0007669"/>
    <property type="project" value="UniProtKB-UniRule"/>
</dbReference>
<evidence type="ECO:0000256" key="2">
    <source>
        <dbReference type="ARBA" id="ARBA00022692"/>
    </source>
</evidence>
<feature type="transmembrane region" description="Helical" evidence="5">
    <location>
        <begin position="214"/>
        <end position="232"/>
    </location>
</feature>
<comment type="similarity">
    <text evidence="5">Belongs to the steroid 5-alpha reductase family. Polyprenal reductase subfamily.</text>
</comment>
<dbReference type="PROSITE" id="PS50244">
    <property type="entry name" value="S5A_REDUCTASE"/>
    <property type="match status" value="1"/>
</dbReference>
<keyword evidence="5" id="KW-0560">Oxidoreductase</keyword>
<comment type="pathway">
    <text evidence="5">Protein modification; protein glycosylation.</text>
</comment>
<keyword evidence="3 5" id="KW-1133">Transmembrane helix</keyword>
<keyword evidence="2 5" id="KW-0812">Transmembrane</keyword>
<comment type="catalytic activity">
    <reaction evidence="5">
        <text>a di-trans,poly-cis-dolichal + NADP(+) = a di-trans,poly-cis-polyprenal + NADPH + H(+)</text>
        <dbReference type="Rhea" id="RHEA:80727"/>
        <dbReference type="Rhea" id="RHEA-COMP:19536"/>
        <dbReference type="Rhea" id="RHEA-COMP:19537"/>
        <dbReference type="ChEBI" id="CHEBI:15378"/>
        <dbReference type="ChEBI" id="CHEBI:57783"/>
        <dbReference type="ChEBI" id="CHEBI:58349"/>
        <dbReference type="ChEBI" id="CHEBI:231623"/>
        <dbReference type="ChEBI" id="CHEBI:231637"/>
        <dbReference type="EC" id="1.3.1.94"/>
    </reaction>
    <physiologicalReaction direction="right-to-left" evidence="5">
        <dbReference type="Rhea" id="RHEA:80729"/>
    </physiologicalReaction>
</comment>
<dbReference type="GO" id="GO:0006488">
    <property type="term" value="P:dolichol-linked oligosaccharide biosynthetic process"/>
    <property type="evidence" value="ECO:0007669"/>
    <property type="project" value="UniProtKB-UniRule"/>
</dbReference>
<keyword evidence="4 5" id="KW-0472">Membrane</keyword>
<evidence type="ECO:0000313" key="7">
    <source>
        <dbReference type="EMBL" id="KAF2858278.1"/>
    </source>
</evidence>
<evidence type="ECO:0000256" key="5">
    <source>
        <dbReference type="RuleBase" id="RU367081"/>
    </source>
</evidence>
<dbReference type="InterPro" id="IPR001104">
    <property type="entry name" value="3-oxo-5_a-steroid_4-DH_C"/>
</dbReference>
<dbReference type="Proteomes" id="UP000799421">
    <property type="component" value="Unassembled WGS sequence"/>
</dbReference>
<dbReference type="EC" id="1.3.1.94" evidence="5"/>
<evidence type="ECO:0000256" key="1">
    <source>
        <dbReference type="ARBA" id="ARBA00004127"/>
    </source>
</evidence>
<dbReference type="Pfam" id="PF02544">
    <property type="entry name" value="Steroid_dh"/>
    <property type="match status" value="1"/>
</dbReference>
<feature type="transmembrane region" description="Helical" evidence="5">
    <location>
        <begin position="56"/>
        <end position="75"/>
    </location>
</feature>
<dbReference type="PANTHER" id="PTHR14624">
    <property type="entry name" value="DFG10 PROTEIN"/>
    <property type="match status" value="1"/>
</dbReference>
<protein>
    <recommendedName>
        <fullName evidence="5">Polyprenal reductase</fullName>
        <ecNumber evidence="5">1.3.1.94</ecNumber>
    </recommendedName>
</protein>
<dbReference type="AlphaFoldDB" id="A0A6A7BUW1"/>
<evidence type="ECO:0000256" key="4">
    <source>
        <dbReference type="ARBA" id="ARBA00023136"/>
    </source>
</evidence>
<dbReference type="GO" id="GO:0016095">
    <property type="term" value="P:polyprenol catabolic process"/>
    <property type="evidence" value="ECO:0007669"/>
    <property type="project" value="UniProtKB-UniRule"/>
</dbReference>
<keyword evidence="5" id="KW-0521">NADP</keyword>